<evidence type="ECO:0000256" key="5">
    <source>
        <dbReference type="ARBA" id="ARBA00022723"/>
    </source>
</evidence>
<evidence type="ECO:0000256" key="9">
    <source>
        <dbReference type="ARBA" id="ARBA00023136"/>
    </source>
</evidence>
<evidence type="ECO:0000313" key="12">
    <source>
        <dbReference type="EMBL" id="SVA33327.1"/>
    </source>
</evidence>
<organism evidence="12">
    <name type="scientific">marine metagenome</name>
    <dbReference type="NCBI Taxonomy" id="408172"/>
    <lineage>
        <taxon>unclassified sequences</taxon>
        <taxon>metagenomes</taxon>
        <taxon>ecological metagenomes</taxon>
    </lineage>
</organism>
<evidence type="ECO:0000256" key="6">
    <source>
        <dbReference type="ARBA" id="ARBA00022982"/>
    </source>
</evidence>
<dbReference type="AlphaFoldDB" id="A0A381V133"/>
<dbReference type="Gene3D" id="1.20.810.10">
    <property type="entry name" value="Cytochrome Bc1 Complex, Chain C"/>
    <property type="match status" value="1"/>
</dbReference>
<reference evidence="12" key="1">
    <citation type="submission" date="2018-05" db="EMBL/GenBank/DDBJ databases">
        <authorList>
            <person name="Lanie J.A."/>
            <person name="Ng W.-L."/>
            <person name="Kazmierczak K.M."/>
            <person name="Andrzejewski T.M."/>
            <person name="Davidsen T.M."/>
            <person name="Wayne K.J."/>
            <person name="Tettelin H."/>
            <person name="Glass J.I."/>
            <person name="Rusch D."/>
            <person name="Podicherti R."/>
            <person name="Tsui H.-C.T."/>
            <person name="Winkler M.E."/>
        </authorList>
    </citation>
    <scope>NUCLEOTIDE SEQUENCE</scope>
</reference>
<dbReference type="GO" id="GO:0009055">
    <property type="term" value="F:electron transfer activity"/>
    <property type="evidence" value="ECO:0007669"/>
    <property type="project" value="InterPro"/>
</dbReference>
<keyword evidence="5" id="KW-0479">Metal-binding</keyword>
<keyword evidence="3" id="KW-0349">Heme</keyword>
<feature type="transmembrane region" description="Helical" evidence="10">
    <location>
        <begin position="300"/>
        <end position="322"/>
    </location>
</feature>
<feature type="transmembrane region" description="Helical" evidence="10">
    <location>
        <begin position="52"/>
        <end position="71"/>
    </location>
</feature>
<evidence type="ECO:0000256" key="8">
    <source>
        <dbReference type="ARBA" id="ARBA00023004"/>
    </source>
</evidence>
<comment type="subcellular location">
    <subcellularLocation>
        <location evidence="1">Membrane</location>
        <topology evidence="1">Multi-pass membrane protein</topology>
    </subcellularLocation>
</comment>
<dbReference type="PROSITE" id="PS51003">
    <property type="entry name" value="CYTB_CTER"/>
    <property type="match status" value="1"/>
</dbReference>
<evidence type="ECO:0000256" key="7">
    <source>
        <dbReference type="ARBA" id="ARBA00022989"/>
    </source>
</evidence>
<keyword evidence="7 10" id="KW-1133">Transmembrane helix</keyword>
<dbReference type="Pfam" id="PF00032">
    <property type="entry name" value="Cytochrom_B_C"/>
    <property type="match status" value="1"/>
</dbReference>
<evidence type="ECO:0000256" key="2">
    <source>
        <dbReference type="ARBA" id="ARBA00022448"/>
    </source>
</evidence>
<dbReference type="SUPFAM" id="SSF81648">
    <property type="entry name" value="a domain/subunit of cytochrome bc1 complex (Ubiquinol-cytochrome c reductase)"/>
    <property type="match status" value="1"/>
</dbReference>
<feature type="domain" description="Cytochrome b/b6 C-terminal region profile" evidence="11">
    <location>
        <begin position="114"/>
        <end position="248"/>
    </location>
</feature>
<feature type="transmembrane region" description="Helical" evidence="10">
    <location>
        <begin position="334"/>
        <end position="353"/>
    </location>
</feature>
<feature type="transmembrane region" description="Helical" evidence="10">
    <location>
        <begin position="133"/>
        <end position="159"/>
    </location>
</feature>
<evidence type="ECO:0000256" key="3">
    <source>
        <dbReference type="ARBA" id="ARBA00022617"/>
    </source>
</evidence>
<keyword evidence="8" id="KW-0408">Iron</keyword>
<feature type="transmembrane region" description="Helical" evidence="10">
    <location>
        <begin position="12"/>
        <end position="31"/>
    </location>
</feature>
<keyword evidence="2" id="KW-0813">Transport</keyword>
<gene>
    <name evidence="12" type="ORF">METZ01_LOCUS86181</name>
</gene>
<dbReference type="GO" id="GO:0046872">
    <property type="term" value="F:metal ion binding"/>
    <property type="evidence" value="ECO:0007669"/>
    <property type="project" value="UniProtKB-KW"/>
</dbReference>
<keyword evidence="6" id="KW-0249">Electron transport</keyword>
<dbReference type="InterPro" id="IPR036150">
    <property type="entry name" value="Cyt_b/b6_C_sf"/>
</dbReference>
<protein>
    <recommendedName>
        <fullName evidence="11">Cytochrome b/b6 C-terminal region profile domain-containing protein</fullName>
    </recommendedName>
</protein>
<evidence type="ECO:0000256" key="10">
    <source>
        <dbReference type="SAM" id="Phobius"/>
    </source>
</evidence>
<dbReference type="InterPro" id="IPR027387">
    <property type="entry name" value="Cytb/b6-like_sf"/>
</dbReference>
<feature type="transmembrane region" description="Helical" evidence="10">
    <location>
        <begin position="83"/>
        <end position="100"/>
    </location>
</feature>
<dbReference type="InterPro" id="IPR005798">
    <property type="entry name" value="Cyt_b/b6_C"/>
</dbReference>
<dbReference type="EMBL" id="UINC01007439">
    <property type="protein sequence ID" value="SVA33327.1"/>
    <property type="molecule type" value="Genomic_DNA"/>
</dbReference>
<keyword evidence="9 10" id="KW-0472">Membrane</keyword>
<proteinExistence type="predicted"/>
<keyword evidence="4 10" id="KW-0812">Transmembrane</keyword>
<evidence type="ECO:0000256" key="1">
    <source>
        <dbReference type="ARBA" id="ARBA00004141"/>
    </source>
</evidence>
<name>A0A381V133_9ZZZZ</name>
<dbReference type="GO" id="GO:0016491">
    <property type="term" value="F:oxidoreductase activity"/>
    <property type="evidence" value="ECO:0007669"/>
    <property type="project" value="InterPro"/>
</dbReference>
<sequence length="372" mass="43330">MEGFKHIIDVLAKPTILVTFTFIIFFFLFPPNDWFNKWHRKLKFDGLWGKKSLLIITLILVAFFVFGLTDSDFRSIVLKPDNVPISGLIFLVFFFTWLSMHQAYNNDELKDKGLPVDEHYDAPNNKVLVWPDLVYVELISLILLSTFMLIWSIGLAAPIEEPANPSESPNPAKAPWYFLGLQEMLVYFDPWMAGVVLPSLIIVGLMAIPYIDNNPEGSGYYSYKDRKLSISIFMFGWLILWVLLIVIGTFLRGPNWNFFGPFEYWDSHKVEALTNVNLSEFIYVKWLSSGLPDSILLREIWGIISVLGYFLVLPPLMAKFWLKDIYERLGPSRYAVFIVLILFALSLPIKMYLRWMFNLKYIISIPEYFFNF</sequence>
<accession>A0A381V133</accession>
<feature type="transmembrane region" description="Helical" evidence="10">
    <location>
        <begin position="191"/>
        <end position="211"/>
    </location>
</feature>
<evidence type="ECO:0000256" key="4">
    <source>
        <dbReference type="ARBA" id="ARBA00022692"/>
    </source>
</evidence>
<evidence type="ECO:0000259" key="11">
    <source>
        <dbReference type="PROSITE" id="PS51003"/>
    </source>
</evidence>
<dbReference type="GO" id="GO:0016020">
    <property type="term" value="C:membrane"/>
    <property type="evidence" value="ECO:0007669"/>
    <property type="project" value="UniProtKB-SubCell"/>
</dbReference>
<feature type="transmembrane region" description="Helical" evidence="10">
    <location>
        <begin position="232"/>
        <end position="251"/>
    </location>
</feature>